<gene>
    <name evidence="2" type="ORF">C8N24_0073</name>
</gene>
<comment type="caution">
    <text evidence="2">The sequence shown here is derived from an EMBL/GenBank/DDBJ whole genome shotgun (WGS) entry which is preliminary data.</text>
</comment>
<feature type="chain" id="PRO_5025004321" evidence="1">
    <location>
        <begin position="28"/>
        <end position="72"/>
    </location>
</feature>
<proteinExistence type="predicted"/>
<sequence length="72" mass="7501">MSRPFRRILAGTVVTASLIAAVPAAQAATHAQPDPNEPIICIRCGALTPIQLPGWVVNPPIKPVEIGAVARP</sequence>
<dbReference type="EMBL" id="RBIL01000001">
    <property type="protein sequence ID" value="RKQ90273.1"/>
    <property type="molecule type" value="Genomic_DNA"/>
</dbReference>
<dbReference type="Proteomes" id="UP000278962">
    <property type="component" value="Unassembled WGS sequence"/>
</dbReference>
<keyword evidence="1" id="KW-0732">Signal</keyword>
<protein>
    <submittedName>
        <fullName evidence="2">Uncharacterized protein</fullName>
    </submittedName>
</protein>
<dbReference type="RefSeq" id="WP_121246692.1">
    <property type="nucleotide sequence ID" value="NZ_RBIL01000001.1"/>
</dbReference>
<feature type="signal peptide" evidence="1">
    <location>
        <begin position="1"/>
        <end position="27"/>
    </location>
</feature>
<reference evidence="2 3" key="1">
    <citation type="submission" date="2018-10" db="EMBL/GenBank/DDBJ databases">
        <title>Genomic Encyclopedia of Archaeal and Bacterial Type Strains, Phase II (KMG-II): from individual species to whole genera.</title>
        <authorList>
            <person name="Goeker M."/>
        </authorList>
    </citation>
    <scope>NUCLEOTIDE SEQUENCE [LARGE SCALE GENOMIC DNA]</scope>
    <source>
        <strain evidence="2 3">DSM 14954</strain>
    </source>
</reference>
<name>A0A660L8N5_9ACTN</name>
<dbReference type="AlphaFoldDB" id="A0A660L8N5"/>
<dbReference type="OrthoDB" id="9866252at2"/>
<evidence type="ECO:0000256" key="1">
    <source>
        <dbReference type="SAM" id="SignalP"/>
    </source>
</evidence>
<accession>A0A660L8N5</accession>
<evidence type="ECO:0000313" key="3">
    <source>
        <dbReference type="Proteomes" id="UP000278962"/>
    </source>
</evidence>
<keyword evidence="3" id="KW-1185">Reference proteome</keyword>
<evidence type="ECO:0000313" key="2">
    <source>
        <dbReference type="EMBL" id="RKQ90273.1"/>
    </source>
</evidence>
<organism evidence="2 3">
    <name type="scientific">Solirubrobacter pauli</name>
    <dbReference type="NCBI Taxonomy" id="166793"/>
    <lineage>
        <taxon>Bacteria</taxon>
        <taxon>Bacillati</taxon>
        <taxon>Actinomycetota</taxon>
        <taxon>Thermoleophilia</taxon>
        <taxon>Solirubrobacterales</taxon>
        <taxon>Solirubrobacteraceae</taxon>
        <taxon>Solirubrobacter</taxon>
    </lineage>
</organism>